<keyword evidence="1" id="KW-0812">Transmembrane</keyword>
<sequence>MWREAFTVHARGLWTPVLNDRQKVNLVMNSRRISWWCWGAFDALLLIDYVFKAIASGRVPFVSDALRIPMVASDEGMATAVLFALRLGLLVSVGVSCVLFFAQRNGVKWLVGLQLPVRLLLFIPSVSVLYLYEGYQASAHPLMFFLIVLACELFKIWTLWFFGRRQIVA</sequence>
<gene>
    <name evidence="2" type="ORF">IEC33019_4202</name>
</gene>
<keyword evidence="1" id="KW-0472">Membrane</keyword>
<dbReference type="RefSeq" id="WP_139139847.1">
    <property type="nucleotide sequence ID" value="NZ_CP016634.1"/>
</dbReference>
<feature type="transmembrane region" description="Helical" evidence="1">
    <location>
        <begin position="109"/>
        <end position="132"/>
    </location>
</feature>
<feature type="transmembrane region" description="Helical" evidence="1">
    <location>
        <begin position="77"/>
        <end position="102"/>
    </location>
</feature>
<name>A0A1B2FBR6_PSEPU</name>
<dbReference type="AlphaFoldDB" id="A0A1B2FBR6"/>
<proteinExistence type="predicted"/>
<evidence type="ECO:0000313" key="2">
    <source>
        <dbReference type="EMBL" id="ANY89709.1"/>
    </source>
</evidence>
<feature type="transmembrane region" description="Helical" evidence="1">
    <location>
        <begin position="35"/>
        <end position="57"/>
    </location>
</feature>
<keyword evidence="1" id="KW-1133">Transmembrane helix</keyword>
<feature type="transmembrane region" description="Helical" evidence="1">
    <location>
        <begin position="144"/>
        <end position="163"/>
    </location>
</feature>
<accession>A0A1B2FBR6</accession>
<evidence type="ECO:0000256" key="1">
    <source>
        <dbReference type="SAM" id="Phobius"/>
    </source>
</evidence>
<reference evidence="2" key="1">
    <citation type="submission" date="2016-07" db="EMBL/GenBank/DDBJ databases">
        <title>New class B carbapenemase carried by novel plasmid in Pseudomonas putida enviromental strain in eastern Amazonia.</title>
        <authorList>
            <person name="Souza C.O."/>
            <person name="Lima K.V."/>
            <person name="Brasiliense D.M."/>
            <person name="Perez-Chaparro P.J."/>
            <person name="Mamizuka E.M."/>
            <person name="Lima M.O."/>
            <person name="Lima L.N."/>
            <person name="McCulloch J.A."/>
        </authorList>
    </citation>
    <scope>NUCLEOTIDE SEQUENCE [LARGE SCALE GENOMIC DNA]</scope>
    <source>
        <strain evidence="2">IEC33019</strain>
    </source>
</reference>
<protein>
    <submittedName>
        <fullName evidence="2">Uncharacterized protein</fullName>
    </submittedName>
</protein>
<organism evidence="2">
    <name type="scientific">Pseudomonas putida</name>
    <name type="common">Arthrobacter siderocapsulatus</name>
    <dbReference type="NCBI Taxonomy" id="303"/>
    <lineage>
        <taxon>Bacteria</taxon>
        <taxon>Pseudomonadati</taxon>
        <taxon>Pseudomonadota</taxon>
        <taxon>Gammaproteobacteria</taxon>
        <taxon>Pseudomonadales</taxon>
        <taxon>Pseudomonadaceae</taxon>
        <taxon>Pseudomonas</taxon>
    </lineage>
</organism>
<dbReference type="EMBL" id="CP016634">
    <property type="protein sequence ID" value="ANY89709.1"/>
    <property type="molecule type" value="Genomic_DNA"/>
</dbReference>